<evidence type="ECO:0000256" key="12">
    <source>
        <dbReference type="ARBA" id="ARBA00025078"/>
    </source>
</evidence>
<comment type="caution">
    <text evidence="13">Lacks conserved residue(s) required for the propagation of feature annotation.</text>
</comment>
<dbReference type="Pfam" id="PF01312">
    <property type="entry name" value="Bac_export_2"/>
    <property type="match status" value="1"/>
</dbReference>
<keyword evidence="9 13" id="KW-1133">Transmembrane helix</keyword>
<dbReference type="GO" id="GO:0005886">
    <property type="term" value="C:plasma membrane"/>
    <property type="evidence" value="ECO:0007669"/>
    <property type="project" value="UniProtKB-SubCell"/>
</dbReference>
<dbReference type="EMBL" id="CP048877">
    <property type="protein sequence ID" value="QIJ72653.1"/>
    <property type="molecule type" value="Genomic_DNA"/>
</dbReference>
<evidence type="ECO:0000256" key="9">
    <source>
        <dbReference type="ARBA" id="ARBA00022989"/>
    </source>
</evidence>
<accession>A0A6G7PZ22</accession>
<evidence type="ECO:0000256" key="5">
    <source>
        <dbReference type="ARBA" id="ARBA00022475"/>
    </source>
</evidence>
<evidence type="ECO:0000256" key="11">
    <source>
        <dbReference type="ARBA" id="ARBA00023225"/>
    </source>
</evidence>
<keyword evidence="11 13" id="KW-1006">Bacterial flagellum protein export</keyword>
<evidence type="ECO:0000256" key="13">
    <source>
        <dbReference type="RuleBase" id="RU364091"/>
    </source>
</evidence>
<dbReference type="PANTHER" id="PTHR30531:SF12">
    <property type="entry name" value="FLAGELLAR BIOSYNTHETIC PROTEIN FLHB"/>
    <property type="match status" value="1"/>
</dbReference>
<dbReference type="Proteomes" id="UP000502179">
    <property type="component" value="Chromosome"/>
</dbReference>
<dbReference type="AlphaFoldDB" id="A0A6G7PZ22"/>
<dbReference type="NCBIfam" id="TIGR00328">
    <property type="entry name" value="flhB"/>
    <property type="match status" value="1"/>
</dbReference>
<evidence type="ECO:0000256" key="1">
    <source>
        <dbReference type="ARBA" id="ARBA00004651"/>
    </source>
</evidence>
<keyword evidence="14" id="KW-0966">Cell projection</keyword>
<keyword evidence="4 13" id="KW-0813">Transport</keyword>
<name>A0A6G7PZ22_9BACT</name>
<keyword evidence="14" id="KW-0969">Cilium</keyword>
<feature type="transmembrane region" description="Helical" evidence="13">
    <location>
        <begin position="89"/>
        <end position="111"/>
    </location>
</feature>
<keyword evidence="7 13" id="KW-1005">Bacterial flagellum biogenesis</keyword>
<keyword evidence="15" id="KW-1185">Reference proteome</keyword>
<feature type="transmembrane region" description="Helical" evidence="13">
    <location>
        <begin position="33"/>
        <end position="53"/>
    </location>
</feature>
<evidence type="ECO:0000256" key="10">
    <source>
        <dbReference type="ARBA" id="ARBA00023136"/>
    </source>
</evidence>
<dbReference type="RefSeq" id="WP_166032869.1">
    <property type="nucleotide sequence ID" value="NZ_CP048877.1"/>
</dbReference>
<evidence type="ECO:0000256" key="8">
    <source>
        <dbReference type="ARBA" id="ARBA00022927"/>
    </source>
</evidence>
<evidence type="ECO:0000256" key="4">
    <source>
        <dbReference type="ARBA" id="ARBA00022448"/>
    </source>
</evidence>
<evidence type="ECO:0000256" key="6">
    <source>
        <dbReference type="ARBA" id="ARBA00022692"/>
    </source>
</evidence>
<dbReference type="GO" id="GO:0009306">
    <property type="term" value="P:protein secretion"/>
    <property type="evidence" value="ECO:0007669"/>
    <property type="project" value="InterPro"/>
</dbReference>
<evidence type="ECO:0000313" key="14">
    <source>
        <dbReference type="EMBL" id="QIJ72653.1"/>
    </source>
</evidence>
<evidence type="ECO:0000313" key="15">
    <source>
        <dbReference type="Proteomes" id="UP000502179"/>
    </source>
</evidence>
<comment type="similarity">
    <text evidence="2 13">Belongs to the type III secretion exporter family.</text>
</comment>
<dbReference type="PRINTS" id="PR00950">
    <property type="entry name" value="TYPE3IMSPROT"/>
</dbReference>
<dbReference type="KEGG" id="tav:G4V39_10365"/>
<dbReference type="InterPro" id="IPR006135">
    <property type="entry name" value="T3SS_substrate_exporter"/>
</dbReference>
<comment type="subcellular location">
    <subcellularLocation>
        <location evidence="1">Cell membrane</location>
        <topology evidence="1">Multi-pass membrane protein</topology>
    </subcellularLocation>
</comment>
<keyword evidence="14" id="KW-0282">Flagellum</keyword>
<protein>
    <recommendedName>
        <fullName evidence="3 13">Flagellar biosynthetic protein FlhB</fullName>
    </recommendedName>
</protein>
<sequence length="359" mass="40520">MPEESFEERTEEATPRRRQEAREKGQVAKSRELSSVAVLLAGLGILLFMGSFLRLQLEMAMIHFLGLPYSREPFDLATMGLVSQDAGQVLFTCLAPVFLILSLVAFLSNFLQVGAVFSTEPLVPKPDRINPLEGIKRLVSRQAIVELIKSMAKVLFVAFVAWRTIKGEFPRLLPLMDMSPLEIGQEIFDMSGELVFKILLALALIAVFDFFYQRFEYERNLRMTKQEVKEEFKQTEGDPHVKSRIRSIQREMARKRMMAEVPQADVVITNPTELAVALKYVPGEMEAPKVVAKGAGYLARRIREIARENGVPVIENKPLAQGLFRQVEVGDFIPAELYQAVAEILAYVYRLKGKRPGGN</sequence>
<dbReference type="FunFam" id="3.40.1690.10:FF:000001">
    <property type="entry name" value="Flagellar biosynthetic protein FlhB"/>
    <property type="match status" value="1"/>
</dbReference>
<keyword evidence="5 13" id="KW-1003">Cell membrane</keyword>
<keyword evidence="10 13" id="KW-0472">Membrane</keyword>
<keyword evidence="6 13" id="KW-0812">Transmembrane</keyword>
<organism evidence="14 15">
    <name type="scientific">Thermosulfuriphilus ammonigenes</name>
    <dbReference type="NCBI Taxonomy" id="1936021"/>
    <lineage>
        <taxon>Bacteria</taxon>
        <taxon>Pseudomonadati</taxon>
        <taxon>Thermodesulfobacteriota</taxon>
        <taxon>Thermodesulfobacteria</taxon>
        <taxon>Thermodesulfobacteriales</taxon>
        <taxon>Thermodesulfobacteriaceae</taxon>
        <taxon>Thermosulfuriphilus</taxon>
    </lineage>
</organism>
<dbReference type="Gene3D" id="6.10.250.2080">
    <property type="match status" value="1"/>
</dbReference>
<evidence type="ECO:0000256" key="2">
    <source>
        <dbReference type="ARBA" id="ARBA00010690"/>
    </source>
</evidence>
<comment type="function">
    <text evidence="12 13">Required for formation of the rod structure in the basal body of the flagellar apparatus. Together with FliI and FliH, may constitute the export apparatus of flagellin.</text>
</comment>
<dbReference type="PANTHER" id="PTHR30531">
    <property type="entry name" value="FLAGELLAR BIOSYNTHETIC PROTEIN FLHB"/>
    <property type="match status" value="1"/>
</dbReference>
<dbReference type="InterPro" id="IPR029025">
    <property type="entry name" value="T3SS_substrate_exporter_C"/>
</dbReference>
<gene>
    <name evidence="13 14" type="primary">flhB</name>
    <name evidence="14" type="ORF">G4V39_10365</name>
</gene>
<reference evidence="14 15" key="1">
    <citation type="submission" date="2020-02" db="EMBL/GenBank/DDBJ databases">
        <title>Genome analysis of Thermosulfuriphilus ammonigenes ST65T, an anaerobic thermophilic chemolithoautotrophic bacterium isolated from a deep-sea hydrothermal vent.</title>
        <authorList>
            <person name="Slobodkina G."/>
            <person name="Allioux M."/>
            <person name="Merkel A."/>
            <person name="Alain K."/>
            <person name="Jebbar M."/>
            <person name="Slobodkin A."/>
        </authorList>
    </citation>
    <scope>NUCLEOTIDE SEQUENCE [LARGE SCALE GENOMIC DNA]</scope>
    <source>
        <strain evidence="14 15">ST65</strain>
    </source>
</reference>
<evidence type="ECO:0000256" key="7">
    <source>
        <dbReference type="ARBA" id="ARBA00022795"/>
    </source>
</evidence>
<dbReference type="SUPFAM" id="SSF160544">
    <property type="entry name" value="EscU C-terminal domain-like"/>
    <property type="match status" value="1"/>
</dbReference>
<keyword evidence="8 13" id="KW-0653">Protein transport</keyword>
<evidence type="ECO:0000256" key="3">
    <source>
        <dbReference type="ARBA" id="ARBA00021622"/>
    </source>
</evidence>
<proteinExistence type="inferred from homology"/>
<dbReference type="GO" id="GO:0044780">
    <property type="term" value="P:bacterial-type flagellum assembly"/>
    <property type="evidence" value="ECO:0007669"/>
    <property type="project" value="InterPro"/>
</dbReference>
<feature type="transmembrane region" description="Helical" evidence="13">
    <location>
        <begin position="194"/>
        <end position="212"/>
    </location>
</feature>
<dbReference type="InterPro" id="IPR006136">
    <property type="entry name" value="FlhB"/>
</dbReference>
<dbReference type="Gene3D" id="3.40.1690.10">
    <property type="entry name" value="secretion proteins EscU"/>
    <property type="match status" value="1"/>
</dbReference>